<dbReference type="SUPFAM" id="SSF141571">
    <property type="entry name" value="Pentapeptide repeat-like"/>
    <property type="match status" value="1"/>
</dbReference>
<dbReference type="AlphaFoldDB" id="A0A6H1Z952"/>
<dbReference type="Pfam" id="PF00805">
    <property type="entry name" value="Pentapeptide"/>
    <property type="match status" value="1"/>
</dbReference>
<dbReference type="InterPro" id="IPR001646">
    <property type="entry name" value="5peptide_repeat"/>
</dbReference>
<dbReference type="EMBL" id="MT144614">
    <property type="protein sequence ID" value="QJH95173.1"/>
    <property type="molecule type" value="Genomic_DNA"/>
</dbReference>
<evidence type="ECO:0000313" key="1">
    <source>
        <dbReference type="EMBL" id="QJA44426.1"/>
    </source>
</evidence>
<dbReference type="InterPro" id="IPR043919">
    <property type="entry name" value="DUF5758"/>
</dbReference>
<reference evidence="1" key="1">
    <citation type="submission" date="2020-03" db="EMBL/GenBank/DDBJ databases">
        <title>The deep terrestrial virosphere.</title>
        <authorList>
            <person name="Holmfeldt K."/>
            <person name="Nilsson E."/>
            <person name="Simone D."/>
            <person name="Lopez-Fernandez M."/>
            <person name="Wu X."/>
            <person name="de Brujin I."/>
            <person name="Lundin D."/>
            <person name="Andersson A."/>
            <person name="Bertilsson S."/>
            <person name="Dopson M."/>
        </authorList>
    </citation>
    <scope>NUCLEOTIDE SEQUENCE</scope>
    <source>
        <strain evidence="1">TM448A00108</strain>
        <strain evidence="2">TM448B00355</strain>
    </source>
</reference>
<accession>A0A6H1Z952</accession>
<evidence type="ECO:0000313" key="2">
    <source>
        <dbReference type="EMBL" id="QJH95173.1"/>
    </source>
</evidence>
<organism evidence="1">
    <name type="scientific">viral metagenome</name>
    <dbReference type="NCBI Taxonomy" id="1070528"/>
    <lineage>
        <taxon>unclassified sequences</taxon>
        <taxon>metagenomes</taxon>
        <taxon>organismal metagenomes</taxon>
    </lineage>
</organism>
<name>A0A6H1Z952_9ZZZZ</name>
<dbReference type="EMBL" id="MT143976">
    <property type="protein sequence ID" value="QJA44426.1"/>
    <property type="molecule type" value="Genomic_DNA"/>
</dbReference>
<gene>
    <name evidence="1" type="ORF">TM448A00108_0053</name>
    <name evidence="2" type="ORF">TM448B00355_0026</name>
</gene>
<sequence>MKLYKLNGDLIGEGSSIREIAENNKYNLFNADLSYADLSYAKLSHANLSYAKLSHTNLSHAILPHFQICPEKGQFIAFKKGRNDEIIELLIPKDAKRNSCLMSRKCRSSKAIVISITKDGKKLDSCECWNTKYDFIYKVGETVYPDSYDPDIRTNCSHGIHFFITRKEAERW</sequence>
<protein>
    <recommendedName>
        <fullName evidence="3">Pentapeptide repeat-containing protein</fullName>
    </recommendedName>
</protein>
<dbReference type="Pfam" id="PF19062">
    <property type="entry name" value="DUF5758"/>
    <property type="match status" value="1"/>
</dbReference>
<evidence type="ECO:0008006" key="3">
    <source>
        <dbReference type="Google" id="ProtNLM"/>
    </source>
</evidence>
<dbReference type="Gene3D" id="2.160.20.80">
    <property type="entry name" value="E3 ubiquitin-protein ligase SopA"/>
    <property type="match status" value="1"/>
</dbReference>
<proteinExistence type="predicted"/>